<evidence type="ECO:0000313" key="2">
    <source>
        <dbReference type="Proteomes" id="UP000653565"/>
    </source>
</evidence>
<organism evidence="1 2">
    <name type="scientific">Aspergillus fumigatiaffinis</name>
    <dbReference type="NCBI Taxonomy" id="340414"/>
    <lineage>
        <taxon>Eukaryota</taxon>
        <taxon>Fungi</taxon>
        <taxon>Dikarya</taxon>
        <taxon>Ascomycota</taxon>
        <taxon>Pezizomycotina</taxon>
        <taxon>Eurotiomycetes</taxon>
        <taxon>Eurotiomycetidae</taxon>
        <taxon>Eurotiales</taxon>
        <taxon>Aspergillaceae</taxon>
        <taxon>Aspergillus</taxon>
        <taxon>Aspergillus subgen. Fumigati</taxon>
    </lineage>
</organism>
<gene>
    <name evidence="1" type="ORF">CNMCM6805_005288</name>
</gene>
<dbReference type="Proteomes" id="UP000653565">
    <property type="component" value="Unassembled WGS sequence"/>
</dbReference>
<protein>
    <submittedName>
        <fullName evidence="1">Uncharacterized protein</fullName>
    </submittedName>
</protein>
<dbReference type="PANTHER" id="PTHR38797">
    <property type="entry name" value="NUCLEAR PORE COMPLEX PROTEIN NUP85-RELATED"/>
    <property type="match status" value="1"/>
</dbReference>
<evidence type="ECO:0000313" key="1">
    <source>
        <dbReference type="EMBL" id="KAF4226009.1"/>
    </source>
</evidence>
<dbReference type="InterPro" id="IPR053204">
    <property type="entry name" value="Oxopyrrolidines_Biosynth-assoc"/>
</dbReference>
<dbReference type="InterPro" id="IPR022085">
    <property type="entry name" value="OpdG"/>
</dbReference>
<reference evidence="1" key="1">
    <citation type="journal article" date="2020" name="bioRxiv">
        <title>Genomic and phenotypic heterogeneity of clinical isolates of the human pathogens Aspergillus fumigatus, Aspergillus lentulus and Aspergillus fumigatiaffinis.</title>
        <authorList>
            <person name="dos Santos R.A.C."/>
            <person name="Steenwyk J.L."/>
            <person name="Rivero-Menendez O."/>
            <person name="Mead M.E."/>
            <person name="Silva L.P."/>
            <person name="Bastos R.W."/>
            <person name="Alastruey-Izquierdo A."/>
            <person name="Goldman G.H."/>
            <person name="Rokas A."/>
        </authorList>
    </citation>
    <scope>NUCLEOTIDE SEQUENCE</scope>
    <source>
        <strain evidence="1">CNM-CM6805</strain>
    </source>
</reference>
<dbReference type="PANTHER" id="PTHR38797:SF7">
    <property type="entry name" value="TRANSCRIPTION FACTOR DOMAIN-CONTAINING PROTEIN"/>
    <property type="match status" value="1"/>
</dbReference>
<dbReference type="AlphaFoldDB" id="A0A8H4GPM0"/>
<proteinExistence type="predicted"/>
<accession>A0A8H4GPM0</accession>
<comment type="caution">
    <text evidence="1">The sequence shown here is derived from an EMBL/GenBank/DDBJ whole genome shotgun (WGS) entry which is preliminary data.</text>
</comment>
<sequence length="318" mass="36288">MLPTLEEALRSRETLRVHHIAAIDAEVVKEGYNDDNSFWHQIRLSVQNISRRYSRSGLPIVFYEYDLRELWYKLIQGAKITDAKHPAQDRLAAEVLHAREMGTLTRRIVVPVIESHQEGSSQWVEEEALTSDGKLWVDLPFFVEQIYEHWKKALELPVRQRRNLSAFIARLASWGARDPALCLCAIWILRDALETPRPLVSTAADSQNDQLPIADMVPAAVVWFELCGHKIESLCLANHDFDDSTIGSLAKDHGVHPATGFSISRWHFWERRLDELSSSDHEETAAFALRGANCMKFWGERISNLEQGLICPIALREG</sequence>
<name>A0A8H4GPM0_9EURO</name>
<reference evidence="1" key="2">
    <citation type="submission" date="2020-04" db="EMBL/GenBank/DDBJ databases">
        <authorList>
            <person name="Santos R.A.C."/>
            <person name="Steenwyk J.L."/>
            <person name="Rivero-Menendez O."/>
            <person name="Mead M.E."/>
            <person name="Silva L.P."/>
            <person name="Bastos R.W."/>
            <person name="Alastruey-Izquierdo A."/>
            <person name="Goldman G.H."/>
            <person name="Rokas A."/>
        </authorList>
    </citation>
    <scope>NUCLEOTIDE SEQUENCE</scope>
    <source>
        <strain evidence="1">CNM-CM6805</strain>
    </source>
</reference>
<dbReference type="OrthoDB" id="3350591at2759"/>
<dbReference type="Pfam" id="PF12311">
    <property type="entry name" value="DUF3632"/>
    <property type="match status" value="1"/>
</dbReference>
<keyword evidence="2" id="KW-1185">Reference proteome</keyword>
<dbReference type="EMBL" id="JAAAPX010000291">
    <property type="protein sequence ID" value="KAF4226009.1"/>
    <property type="molecule type" value="Genomic_DNA"/>
</dbReference>